<dbReference type="SUPFAM" id="SSF46894">
    <property type="entry name" value="C-terminal effector domain of the bipartite response regulators"/>
    <property type="match status" value="1"/>
</dbReference>
<dbReference type="CDD" id="cd17535">
    <property type="entry name" value="REC_NarL-like"/>
    <property type="match status" value="1"/>
</dbReference>
<dbReference type="CDD" id="cd06170">
    <property type="entry name" value="LuxR_C_like"/>
    <property type="match status" value="1"/>
</dbReference>
<dbReference type="PRINTS" id="PR00038">
    <property type="entry name" value="HTHLUXR"/>
</dbReference>
<dbReference type="PANTHER" id="PTHR45566:SF1">
    <property type="entry name" value="HTH-TYPE TRANSCRIPTIONAL REGULATOR YHJB-RELATED"/>
    <property type="match status" value="1"/>
</dbReference>
<dbReference type="InterPro" id="IPR058245">
    <property type="entry name" value="NreC/VraR/RcsB-like_REC"/>
</dbReference>
<protein>
    <submittedName>
        <fullName evidence="6">LuxR C-terminal-related transcriptional regulator</fullName>
    </submittedName>
</protein>
<dbReference type="Gene3D" id="1.10.10.10">
    <property type="entry name" value="Winged helix-like DNA-binding domain superfamily/Winged helix DNA-binding domain"/>
    <property type="match status" value="1"/>
</dbReference>
<name>A0ABW4S6M9_9RHOB</name>
<dbReference type="InterPro" id="IPR001789">
    <property type="entry name" value="Sig_transdc_resp-reg_receiver"/>
</dbReference>
<keyword evidence="2" id="KW-0238">DNA-binding</keyword>
<dbReference type="EMBL" id="JBHUGH010000009">
    <property type="protein sequence ID" value="MFD1913033.1"/>
    <property type="molecule type" value="Genomic_DNA"/>
</dbReference>
<feature type="modified residue" description="4-aspartylphosphate" evidence="3">
    <location>
        <position position="67"/>
    </location>
</feature>
<dbReference type="SMART" id="SM00448">
    <property type="entry name" value="REC"/>
    <property type="match status" value="1"/>
</dbReference>
<comment type="caution">
    <text evidence="6">The sequence shown here is derived from an EMBL/GenBank/DDBJ whole genome shotgun (WGS) entry which is preliminary data.</text>
</comment>
<evidence type="ECO:0000313" key="6">
    <source>
        <dbReference type="EMBL" id="MFD1913033.1"/>
    </source>
</evidence>
<evidence type="ECO:0000256" key="1">
    <source>
        <dbReference type="ARBA" id="ARBA00022553"/>
    </source>
</evidence>
<gene>
    <name evidence="6" type="ORF">ACFSGJ_12500</name>
</gene>
<evidence type="ECO:0000256" key="3">
    <source>
        <dbReference type="PROSITE-ProRule" id="PRU00169"/>
    </source>
</evidence>
<evidence type="ECO:0000313" key="7">
    <source>
        <dbReference type="Proteomes" id="UP001597353"/>
    </source>
</evidence>
<dbReference type="SMART" id="SM00421">
    <property type="entry name" value="HTH_LUXR"/>
    <property type="match status" value="1"/>
</dbReference>
<dbReference type="Pfam" id="PF00196">
    <property type="entry name" value="GerE"/>
    <property type="match status" value="1"/>
</dbReference>
<feature type="domain" description="HTH luxR-type" evidence="4">
    <location>
        <begin position="163"/>
        <end position="228"/>
    </location>
</feature>
<dbReference type="PANTHER" id="PTHR45566">
    <property type="entry name" value="HTH-TYPE TRANSCRIPTIONAL REGULATOR YHJB-RELATED"/>
    <property type="match status" value="1"/>
</dbReference>
<feature type="domain" description="Response regulatory" evidence="5">
    <location>
        <begin position="15"/>
        <end position="132"/>
    </location>
</feature>
<keyword evidence="7" id="KW-1185">Reference proteome</keyword>
<dbReference type="Gene3D" id="3.40.50.2300">
    <property type="match status" value="1"/>
</dbReference>
<dbReference type="PROSITE" id="PS50110">
    <property type="entry name" value="RESPONSE_REGULATORY"/>
    <property type="match status" value="1"/>
</dbReference>
<evidence type="ECO:0000259" key="4">
    <source>
        <dbReference type="PROSITE" id="PS50043"/>
    </source>
</evidence>
<dbReference type="InterPro" id="IPR011006">
    <property type="entry name" value="CheY-like_superfamily"/>
</dbReference>
<organism evidence="6 7">
    <name type="scientific">Halodurantibacterium flavum</name>
    <dbReference type="NCBI Taxonomy" id="1382802"/>
    <lineage>
        <taxon>Bacteria</taxon>
        <taxon>Pseudomonadati</taxon>
        <taxon>Pseudomonadota</taxon>
        <taxon>Alphaproteobacteria</taxon>
        <taxon>Rhodobacterales</taxon>
        <taxon>Paracoccaceae</taxon>
        <taxon>Halodurantibacterium</taxon>
    </lineage>
</organism>
<dbReference type="Pfam" id="PF00072">
    <property type="entry name" value="Response_reg"/>
    <property type="match status" value="1"/>
</dbReference>
<evidence type="ECO:0000259" key="5">
    <source>
        <dbReference type="PROSITE" id="PS50110"/>
    </source>
</evidence>
<dbReference type="InterPro" id="IPR051015">
    <property type="entry name" value="EvgA-like"/>
</dbReference>
<dbReference type="RefSeq" id="WP_390262205.1">
    <property type="nucleotide sequence ID" value="NZ_JBHUGH010000009.1"/>
</dbReference>
<accession>A0ABW4S6M9</accession>
<evidence type="ECO:0000256" key="2">
    <source>
        <dbReference type="ARBA" id="ARBA00023125"/>
    </source>
</evidence>
<dbReference type="Proteomes" id="UP001597353">
    <property type="component" value="Unassembled WGS sequence"/>
</dbReference>
<dbReference type="PROSITE" id="PS50043">
    <property type="entry name" value="HTH_LUXR_2"/>
    <property type="match status" value="1"/>
</dbReference>
<keyword evidence="1 3" id="KW-0597">Phosphoprotein</keyword>
<sequence length="241" mass="26285">MIDFPDAHPISGPLRVLLAHDDHLFRFAMRTILIERLNAAEVIEVGSLDEAIEVLGADDPPQFAVLDLAMPGMRSPSSLGAVREMVPQLRVAVISSSRRRQDVIDALQAGVHGFLPKSYSVEQLTNALRLVLEGLIFVPSSVAIHAAALPPEGADRRREPRIDIPQPTILTPRQWDVLELLVQGQSNKEIARTLELGEGTVKIHLAALFRNLKVRNRAAAAVAGHDLLMLRPEPDLAAIGS</sequence>
<dbReference type="InterPro" id="IPR036388">
    <property type="entry name" value="WH-like_DNA-bd_sf"/>
</dbReference>
<dbReference type="InterPro" id="IPR016032">
    <property type="entry name" value="Sig_transdc_resp-reg_C-effctor"/>
</dbReference>
<dbReference type="InterPro" id="IPR000792">
    <property type="entry name" value="Tscrpt_reg_LuxR_C"/>
</dbReference>
<proteinExistence type="predicted"/>
<reference evidence="7" key="1">
    <citation type="journal article" date="2019" name="Int. J. Syst. Evol. Microbiol.">
        <title>The Global Catalogue of Microorganisms (GCM) 10K type strain sequencing project: providing services to taxonomists for standard genome sequencing and annotation.</title>
        <authorList>
            <consortium name="The Broad Institute Genomics Platform"/>
            <consortium name="The Broad Institute Genome Sequencing Center for Infectious Disease"/>
            <person name="Wu L."/>
            <person name="Ma J."/>
        </authorList>
    </citation>
    <scope>NUCLEOTIDE SEQUENCE [LARGE SCALE GENOMIC DNA]</scope>
    <source>
        <strain evidence="7">CGMCC 4.7242</strain>
    </source>
</reference>
<dbReference type="SUPFAM" id="SSF52172">
    <property type="entry name" value="CheY-like"/>
    <property type="match status" value="1"/>
</dbReference>